<dbReference type="Pfam" id="PF02614">
    <property type="entry name" value="UxaC"/>
    <property type="match status" value="1"/>
</dbReference>
<keyword evidence="9" id="KW-1185">Reference proteome</keyword>
<dbReference type="HAMAP" id="MF_00675">
    <property type="entry name" value="UxaC"/>
    <property type="match status" value="1"/>
</dbReference>
<comment type="catalytic activity">
    <reaction evidence="7">
        <text>aldehydo-D-galacturonate = keto-D-tagaturonate</text>
        <dbReference type="Rhea" id="RHEA:27702"/>
        <dbReference type="ChEBI" id="CHEBI:12952"/>
        <dbReference type="ChEBI" id="CHEBI:17886"/>
    </reaction>
</comment>
<evidence type="ECO:0000256" key="5">
    <source>
        <dbReference type="ARBA" id="ARBA00020555"/>
    </source>
</evidence>
<dbReference type="EMBL" id="QLYR01000001">
    <property type="protein sequence ID" value="RAQ30303.1"/>
    <property type="molecule type" value="Genomic_DNA"/>
</dbReference>
<keyword evidence="6 7" id="KW-0413">Isomerase</keyword>
<comment type="caution">
    <text evidence="8">The sequence shown here is derived from an EMBL/GenBank/DDBJ whole genome shotgun (WGS) entry which is preliminary data.</text>
</comment>
<proteinExistence type="inferred from homology"/>
<dbReference type="PANTHER" id="PTHR30068:SF4">
    <property type="entry name" value="URONATE ISOMERASE"/>
    <property type="match status" value="1"/>
</dbReference>
<evidence type="ECO:0000256" key="7">
    <source>
        <dbReference type="HAMAP-Rule" id="MF_00675"/>
    </source>
</evidence>
<dbReference type="EC" id="5.3.1.12" evidence="4 7"/>
<dbReference type="GO" id="GO:0008880">
    <property type="term" value="F:glucuronate isomerase activity"/>
    <property type="evidence" value="ECO:0007669"/>
    <property type="project" value="UniProtKB-UniRule"/>
</dbReference>
<gene>
    <name evidence="7" type="primary">uxaC</name>
    <name evidence="8" type="ORF">DPQ25_02015</name>
</gene>
<comment type="pathway">
    <text evidence="2 7">Carbohydrate metabolism; pentose and glucuronate interconversion.</text>
</comment>
<comment type="similarity">
    <text evidence="3 7">Belongs to the metallo-dependent hydrolases superfamily. Uronate isomerase family.</text>
</comment>
<accession>A0A328ULD0</accession>
<reference evidence="8 9" key="1">
    <citation type="submission" date="2018-06" db="EMBL/GenBank/DDBJ databases">
        <title>Noncontiguous genome sequence of Ruminococcaceae bacterium ASD2818.</title>
        <authorList>
            <person name="Chaplin A.V."/>
            <person name="Sokolova S.R."/>
            <person name="Kochetkova T.O."/>
            <person name="Goltsov A.Y."/>
            <person name="Trofimov D.Y."/>
            <person name="Efimov B.A."/>
        </authorList>
    </citation>
    <scope>NUCLEOTIDE SEQUENCE [LARGE SCALE GENOMIC DNA]</scope>
    <source>
        <strain evidence="8 9">ASD2818</strain>
    </source>
</reference>
<sequence>MKKFMGKNFILSSDTAEKLFHQYAEQMPVIDYHCHINPQEIVDDRVYKNITQAWLEGDHYKWRLMRAIGAPEEEVTGSAPERVKFQRFVEALEHAPGNPLYHWSHMELQRYMGYDGVLSAETAEEVWKLCEEQLKDLSVRKIIKNSKVEVIVTTDDPIADLEAHRKIRAEHLCSAKVLPSWRPDQAMAVERKSFSGYMKSLGEAAGVEIKGLDSLKAALLSRLEYFQAAGCVGSDHGLSLVSFLPSDDKTIDCILKKGLAGETVSGEEAERYHFALLVFLAQEYAKRGWVMEMHLGPLRSVSTKNFRELGPDTGFDCIDGYGAGVSGLVGFLDYLQERGALPKTVLFSLNPNDNALLDAAVGCFTEAGVPGKIQHGAAWWFNDTKLGMEQHLKSLASISALGTFIGMLTDSRSYLSYTRHEYFRRILCNVLGAWVERGEFPNDLGMLSRLVQNISYYNAKNYFGF</sequence>
<dbReference type="Gene3D" id="3.20.20.140">
    <property type="entry name" value="Metal-dependent hydrolases"/>
    <property type="match status" value="1"/>
</dbReference>
<dbReference type="UniPathway" id="UPA00246"/>
<dbReference type="GO" id="GO:0042840">
    <property type="term" value="P:D-glucuronate catabolic process"/>
    <property type="evidence" value="ECO:0007669"/>
    <property type="project" value="TreeGrafter"/>
</dbReference>
<evidence type="ECO:0000256" key="4">
    <source>
        <dbReference type="ARBA" id="ARBA00012546"/>
    </source>
</evidence>
<dbReference type="Gene3D" id="1.10.2020.10">
    <property type="entry name" value="uronate isomerase, domain 2, chain A"/>
    <property type="match status" value="1"/>
</dbReference>
<evidence type="ECO:0000256" key="2">
    <source>
        <dbReference type="ARBA" id="ARBA00004892"/>
    </source>
</evidence>
<organism evidence="8 9">
    <name type="scientific">Hydrogeniiclostridium mannosilyticum</name>
    <dbReference type="NCBI Taxonomy" id="2764322"/>
    <lineage>
        <taxon>Bacteria</taxon>
        <taxon>Bacillati</taxon>
        <taxon>Bacillota</taxon>
        <taxon>Clostridia</taxon>
        <taxon>Eubacteriales</taxon>
        <taxon>Acutalibacteraceae</taxon>
        <taxon>Hydrogeniiclostridium</taxon>
    </lineage>
</organism>
<dbReference type="InterPro" id="IPR003766">
    <property type="entry name" value="Uronate_isomerase"/>
</dbReference>
<dbReference type="Proteomes" id="UP000249377">
    <property type="component" value="Unassembled WGS sequence"/>
</dbReference>
<dbReference type="PANTHER" id="PTHR30068">
    <property type="entry name" value="URONATE ISOMERASE"/>
    <property type="match status" value="1"/>
</dbReference>
<dbReference type="AlphaFoldDB" id="A0A328ULD0"/>
<protein>
    <recommendedName>
        <fullName evidence="5 7">Uronate isomerase</fullName>
        <ecNumber evidence="4 7">5.3.1.12</ecNumber>
    </recommendedName>
    <alternativeName>
        <fullName evidence="7">Glucuronate isomerase</fullName>
    </alternativeName>
    <alternativeName>
        <fullName evidence="7">Uronic isomerase</fullName>
    </alternativeName>
</protein>
<evidence type="ECO:0000256" key="3">
    <source>
        <dbReference type="ARBA" id="ARBA00008397"/>
    </source>
</evidence>
<evidence type="ECO:0000256" key="6">
    <source>
        <dbReference type="ARBA" id="ARBA00023235"/>
    </source>
</evidence>
<evidence type="ECO:0000256" key="1">
    <source>
        <dbReference type="ARBA" id="ARBA00001165"/>
    </source>
</evidence>
<dbReference type="InterPro" id="IPR032466">
    <property type="entry name" value="Metal_Hydrolase"/>
</dbReference>
<name>A0A328ULD0_9FIRM</name>
<evidence type="ECO:0000313" key="9">
    <source>
        <dbReference type="Proteomes" id="UP000249377"/>
    </source>
</evidence>
<comment type="catalytic activity">
    <reaction evidence="1 7">
        <text>D-glucuronate = D-fructuronate</text>
        <dbReference type="Rhea" id="RHEA:13049"/>
        <dbReference type="ChEBI" id="CHEBI:58720"/>
        <dbReference type="ChEBI" id="CHEBI:59863"/>
        <dbReference type="EC" id="5.3.1.12"/>
    </reaction>
</comment>
<dbReference type="NCBIfam" id="NF002794">
    <property type="entry name" value="PRK02925.1"/>
    <property type="match status" value="1"/>
</dbReference>
<dbReference type="GO" id="GO:0019698">
    <property type="term" value="P:D-galacturonate catabolic process"/>
    <property type="evidence" value="ECO:0007669"/>
    <property type="project" value="TreeGrafter"/>
</dbReference>
<evidence type="ECO:0000313" key="8">
    <source>
        <dbReference type="EMBL" id="RAQ30303.1"/>
    </source>
</evidence>
<dbReference type="SUPFAM" id="SSF51556">
    <property type="entry name" value="Metallo-dependent hydrolases"/>
    <property type="match status" value="1"/>
</dbReference>